<dbReference type="EnsemblMetazoa" id="GBRI004656-RA">
    <property type="protein sequence ID" value="GBRI004656-PA"/>
    <property type="gene ID" value="GBRI004656"/>
</dbReference>
<evidence type="ECO:0000313" key="2">
    <source>
        <dbReference type="Proteomes" id="UP000091820"/>
    </source>
</evidence>
<dbReference type="Proteomes" id="UP000091820">
    <property type="component" value="Unassembled WGS sequence"/>
</dbReference>
<keyword evidence="2" id="KW-1185">Reference proteome</keyword>
<evidence type="ECO:0000313" key="1">
    <source>
        <dbReference type="EnsemblMetazoa" id="GBRI004656-PA"/>
    </source>
</evidence>
<accession>A0A1A9W349</accession>
<name>A0A1A9W349_9MUSC</name>
<organism evidence="1 2">
    <name type="scientific">Glossina brevipalpis</name>
    <dbReference type="NCBI Taxonomy" id="37001"/>
    <lineage>
        <taxon>Eukaryota</taxon>
        <taxon>Metazoa</taxon>
        <taxon>Ecdysozoa</taxon>
        <taxon>Arthropoda</taxon>
        <taxon>Hexapoda</taxon>
        <taxon>Insecta</taxon>
        <taxon>Pterygota</taxon>
        <taxon>Neoptera</taxon>
        <taxon>Endopterygota</taxon>
        <taxon>Diptera</taxon>
        <taxon>Brachycera</taxon>
        <taxon>Muscomorpha</taxon>
        <taxon>Hippoboscoidea</taxon>
        <taxon>Glossinidae</taxon>
        <taxon>Glossina</taxon>
    </lineage>
</organism>
<sequence>MSMLSLRYQMTHGFKTITWPIFGFRLCCEIFCELVALLPKRTVKSTTETLGVGTRKAIPVSLPFNSGITFPTALAAPVEAGMMFCAAPRPSRHNFPDGPSTVFCVAVVACTVVIKPSTISKLS</sequence>
<reference evidence="1" key="2">
    <citation type="submission" date="2020-05" db="UniProtKB">
        <authorList>
            <consortium name="EnsemblMetazoa"/>
        </authorList>
    </citation>
    <scope>IDENTIFICATION</scope>
    <source>
        <strain evidence="1">IAEA</strain>
    </source>
</reference>
<dbReference type="AlphaFoldDB" id="A0A1A9W349"/>
<dbReference type="VEuPathDB" id="VectorBase:GBRI004656"/>
<protein>
    <submittedName>
        <fullName evidence="1">Uncharacterized protein</fullName>
    </submittedName>
</protein>
<reference evidence="2" key="1">
    <citation type="submission" date="2014-03" db="EMBL/GenBank/DDBJ databases">
        <authorList>
            <person name="Aksoy S."/>
            <person name="Warren W."/>
            <person name="Wilson R.K."/>
        </authorList>
    </citation>
    <scope>NUCLEOTIDE SEQUENCE [LARGE SCALE GENOMIC DNA]</scope>
    <source>
        <strain evidence="2">IAEA</strain>
    </source>
</reference>
<proteinExistence type="predicted"/>